<dbReference type="KEGG" id="tti:THITH_05765"/>
<keyword evidence="2" id="KW-1185">Reference proteome</keyword>
<dbReference type="AlphaFoldDB" id="W0DN21"/>
<evidence type="ECO:0000313" key="1">
    <source>
        <dbReference type="EMBL" id="AHE99989.1"/>
    </source>
</evidence>
<evidence type="ECO:0000313" key="2">
    <source>
        <dbReference type="Proteomes" id="UP000005289"/>
    </source>
</evidence>
<gene>
    <name evidence="1" type="ORF">THITH_05765</name>
</gene>
<dbReference type="RefSeq" id="WP_006749155.1">
    <property type="nucleotide sequence ID" value="NZ_CP007029.1"/>
</dbReference>
<dbReference type="EMBL" id="CP007029">
    <property type="protein sequence ID" value="AHE99989.1"/>
    <property type="molecule type" value="Genomic_DNA"/>
</dbReference>
<name>W0DN21_9GAMM</name>
<sequence>MQVEAIYENGKLEFVKPLKLKHQRVRLVVTVPDEEVDVSLRDLVSEEVLLRARAMREHLDAVRDAPLPPDDALPDLTPKQIDRIKAFELREDR</sequence>
<accession>W0DN21</accession>
<dbReference type="HOGENOM" id="CLU_2398664_0_0_6"/>
<dbReference type="Proteomes" id="UP000005289">
    <property type="component" value="Chromosome"/>
</dbReference>
<proteinExistence type="predicted"/>
<organism evidence="1 2">
    <name type="scientific">Thioalkalivibrio paradoxus ARh 1</name>
    <dbReference type="NCBI Taxonomy" id="713585"/>
    <lineage>
        <taxon>Bacteria</taxon>
        <taxon>Pseudomonadati</taxon>
        <taxon>Pseudomonadota</taxon>
        <taxon>Gammaproteobacteria</taxon>
        <taxon>Chromatiales</taxon>
        <taxon>Ectothiorhodospiraceae</taxon>
        <taxon>Thioalkalivibrio</taxon>
    </lineage>
</organism>
<protein>
    <submittedName>
        <fullName evidence="1">Uncharacterized protein</fullName>
    </submittedName>
</protein>
<reference evidence="1 2" key="1">
    <citation type="submission" date="2013-12" db="EMBL/GenBank/DDBJ databases">
        <authorList>
            <consortium name="DOE Joint Genome Institute"/>
            <person name="Muyzer G."/>
            <person name="Huntemann M."/>
            <person name="Han J."/>
            <person name="Chen A."/>
            <person name="Kyrpides N."/>
            <person name="Mavromatis K."/>
            <person name="Markowitz V."/>
            <person name="Palaniappan K."/>
            <person name="Ivanova N."/>
            <person name="Schaumberg A."/>
            <person name="Pati A."/>
            <person name="Liolios K."/>
            <person name="Nordberg H.P."/>
            <person name="Cantor M.N."/>
            <person name="Hua S.X."/>
            <person name="Woyke T."/>
        </authorList>
    </citation>
    <scope>NUCLEOTIDE SEQUENCE [LARGE SCALE GENOMIC DNA]</scope>
    <source>
        <strain evidence="1 2">ARh 1</strain>
    </source>
</reference>
<dbReference type="OrthoDB" id="5624283at2"/>
<dbReference type="STRING" id="713585.THITH_05765"/>